<dbReference type="CDD" id="cd16454">
    <property type="entry name" value="RING-H2_PA-TM-RING"/>
    <property type="match status" value="1"/>
</dbReference>
<gene>
    <name evidence="10" type="ORF">IFM89_015707</name>
</gene>
<evidence type="ECO:0000256" key="2">
    <source>
        <dbReference type="ARBA" id="ARBA00012483"/>
    </source>
</evidence>
<evidence type="ECO:0000259" key="9">
    <source>
        <dbReference type="PROSITE" id="PS50089"/>
    </source>
</evidence>
<dbReference type="FunFam" id="3.30.40.10:FF:000127">
    <property type="entry name" value="E3 ubiquitin-protein ligase RNF181"/>
    <property type="match status" value="1"/>
</dbReference>
<sequence length="236" mass="26739">MSSDHLPVEHYRVRVGKYGAVWCEQDHVENVNDSCVIIKVGITVVDQCTTIDGRLIGPGLVQGPFVINSERLRFSFLRKSNVAQHIPHLGSVLQYYPIEVSFLIQQYISWICEEAANAIEGLKPREFVIVIPIEVTRTVICDEQDDRLLQSLLELMEEASGNKLVPAAPSSVETLKSKKFDKKDSRREPCAVCLDEYLIGVDVTVMPCSHMYHKHCIEPWLKKTNTCPLCRLEMPT</sequence>
<evidence type="ECO:0000256" key="6">
    <source>
        <dbReference type="ARBA" id="ARBA00022786"/>
    </source>
</evidence>
<keyword evidence="5 8" id="KW-0863">Zinc-finger</keyword>
<reference evidence="10 11" key="1">
    <citation type="submission" date="2020-10" db="EMBL/GenBank/DDBJ databases">
        <title>The Coptis chinensis genome and diversification of protoberbering-type alkaloids.</title>
        <authorList>
            <person name="Wang B."/>
            <person name="Shu S."/>
            <person name="Song C."/>
            <person name="Liu Y."/>
        </authorList>
    </citation>
    <scope>NUCLEOTIDE SEQUENCE [LARGE SCALE GENOMIC DNA]</scope>
    <source>
        <strain evidence="10">HL-2020</strain>
        <tissue evidence="10">Leaf</tissue>
    </source>
</reference>
<dbReference type="AlphaFoldDB" id="A0A835M523"/>
<name>A0A835M523_9MAGN</name>
<accession>A0A835M523</accession>
<dbReference type="Proteomes" id="UP000631114">
    <property type="component" value="Unassembled WGS sequence"/>
</dbReference>
<feature type="domain" description="RING-type" evidence="9">
    <location>
        <begin position="190"/>
        <end position="231"/>
    </location>
</feature>
<evidence type="ECO:0000256" key="8">
    <source>
        <dbReference type="PROSITE-ProRule" id="PRU00175"/>
    </source>
</evidence>
<organism evidence="10 11">
    <name type="scientific">Coptis chinensis</name>
    <dbReference type="NCBI Taxonomy" id="261450"/>
    <lineage>
        <taxon>Eukaryota</taxon>
        <taxon>Viridiplantae</taxon>
        <taxon>Streptophyta</taxon>
        <taxon>Embryophyta</taxon>
        <taxon>Tracheophyta</taxon>
        <taxon>Spermatophyta</taxon>
        <taxon>Magnoliopsida</taxon>
        <taxon>Ranunculales</taxon>
        <taxon>Ranunculaceae</taxon>
        <taxon>Coptidoideae</taxon>
        <taxon>Coptis</taxon>
    </lineage>
</organism>
<keyword evidence="6" id="KW-0833">Ubl conjugation pathway</keyword>
<dbReference type="EMBL" id="JADFTS010000003">
    <property type="protein sequence ID" value="KAF9614199.1"/>
    <property type="molecule type" value="Genomic_DNA"/>
</dbReference>
<keyword evidence="7" id="KW-0862">Zinc</keyword>
<evidence type="ECO:0000256" key="4">
    <source>
        <dbReference type="ARBA" id="ARBA00022723"/>
    </source>
</evidence>
<keyword evidence="3" id="KW-0808">Transferase</keyword>
<dbReference type="GO" id="GO:0005634">
    <property type="term" value="C:nucleus"/>
    <property type="evidence" value="ECO:0007669"/>
    <property type="project" value="TreeGrafter"/>
</dbReference>
<evidence type="ECO:0000313" key="10">
    <source>
        <dbReference type="EMBL" id="KAF9614199.1"/>
    </source>
</evidence>
<evidence type="ECO:0000256" key="3">
    <source>
        <dbReference type="ARBA" id="ARBA00022679"/>
    </source>
</evidence>
<dbReference type="InterPro" id="IPR051834">
    <property type="entry name" value="RING_finger_E3_ligase"/>
</dbReference>
<dbReference type="PROSITE" id="PS50089">
    <property type="entry name" value="ZF_RING_2"/>
    <property type="match status" value="1"/>
</dbReference>
<evidence type="ECO:0000313" key="11">
    <source>
        <dbReference type="Proteomes" id="UP000631114"/>
    </source>
</evidence>
<dbReference type="GO" id="GO:0061630">
    <property type="term" value="F:ubiquitin protein ligase activity"/>
    <property type="evidence" value="ECO:0007669"/>
    <property type="project" value="UniProtKB-EC"/>
</dbReference>
<dbReference type="PANTHER" id="PTHR45931">
    <property type="entry name" value="SI:CH211-59O9.10"/>
    <property type="match status" value="1"/>
</dbReference>
<dbReference type="InterPro" id="IPR001841">
    <property type="entry name" value="Znf_RING"/>
</dbReference>
<evidence type="ECO:0000256" key="7">
    <source>
        <dbReference type="ARBA" id="ARBA00022833"/>
    </source>
</evidence>
<dbReference type="PANTHER" id="PTHR45931:SF16">
    <property type="entry name" value="RING_U-BOX SUPERFAMILY PROTEIN"/>
    <property type="match status" value="1"/>
</dbReference>
<comment type="caution">
    <text evidence="10">The sequence shown here is derived from an EMBL/GenBank/DDBJ whole genome shotgun (WGS) entry which is preliminary data.</text>
</comment>
<keyword evidence="11" id="KW-1185">Reference proteome</keyword>
<evidence type="ECO:0000256" key="5">
    <source>
        <dbReference type="ARBA" id="ARBA00022771"/>
    </source>
</evidence>
<protein>
    <recommendedName>
        <fullName evidence="2">RING-type E3 ubiquitin transferase</fullName>
        <ecNumber evidence="2">2.3.2.27</ecNumber>
    </recommendedName>
</protein>
<dbReference type="GO" id="GO:0006511">
    <property type="term" value="P:ubiquitin-dependent protein catabolic process"/>
    <property type="evidence" value="ECO:0007669"/>
    <property type="project" value="TreeGrafter"/>
</dbReference>
<keyword evidence="4" id="KW-0479">Metal-binding</keyword>
<evidence type="ECO:0000256" key="1">
    <source>
        <dbReference type="ARBA" id="ARBA00000900"/>
    </source>
</evidence>
<dbReference type="SUPFAM" id="SSF57850">
    <property type="entry name" value="RING/U-box"/>
    <property type="match status" value="1"/>
</dbReference>
<proteinExistence type="predicted"/>
<dbReference type="GO" id="GO:0016567">
    <property type="term" value="P:protein ubiquitination"/>
    <property type="evidence" value="ECO:0007669"/>
    <property type="project" value="UniProtKB-ARBA"/>
</dbReference>
<dbReference type="InterPro" id="IPR013083">
    <property type="entry name" value="Znf_RING/FYVE/PHD"/>
</dbReference>
<dbReference type="Pfam" id="PF13639">
    <property type="entry name" value="zf-RING_2"/>
    <property type="match status" value="1"/>
</dbReference>
<dbReference type="GO" id="GO:0008270">
    <property type="term" value="F:zinc ion binding"/>
    <property type="evidence" value="ECO:0007669"/>
    <property type="project" value="UniProtKB-KW"/>
</dbReference>
<dbReference type="OrthoDB" id="3365801at2759"/>
<dbReference type="EC" id="2.3.2.27" evidence="2"/>
<comment type="catalytic activity">
    <reaction evidence="1">
        <text>S-ubiquitinyl-[E2 ubiquitin-conjugating enzyme]-L-cysteine + [acceptor protein]-L-lysine = [E2 ubiquitin-conjugating enzyme]-L-cysteine + N(6)-ubiquitinyl-[acceptor protein]-L-lysine.</text>
        <dbReference type="EC" id="2.3.2.27"/>
    </reaction>
</comment>
<dbReference type="SMART" id="SM00184">
    <property type="entry name" value="RING"/>
    <property type="match status" value="1"/>
</dbReference>
<dbReference type="Gene3D" id="3.30.40.10">
    <property type="entry name" value="Zinc/RING finger domain, C3HC4 (zinc finger)"/>
    <property type="match status" value="1"/>
</dbReference>